<sequence>MGLRESKISFFPYEEVQRRVNEDELKRLRLAFKRIAGASGVMAKSSFFREVLGESVPPKLAEQMFIAFGGGSKGIYFKDLLCGLALLTRGSLMDKLRFIFEIYSSDGNHVLQDDMESLLLASEGGKVPESIRQLFALSDKVTSQDFCDWLRRHPDSITLSKWLVKQGNGLQLTDYGETPTFYQTLAKFTGLQELDIIELEKRYWYLKSGTKTGKFDLETFMPLVSSCVSDSLAKALFNAFDENQDGHIDFREIACGISTCCRGPVAERFAFTFKIFDVDRDGRLSEDEIRTMIKTMIELKSENIPHSPMGKKEVEIDPEILVTDVLSDYDSDKDGFVTLDEYKKWATSQSLSRLVLDILFQICHVVFGLRPATRKDEYQVIWGWLDRENFRGLQPGTTWFLVAMEWWKKWKEFIGRQKSTVARSLSTSALEKNGVSPLSSTLSSSASQAWDRMESSQRKVMVGRRLSQPQRSVAPLVDVNGINISKPGTIDNSCLVEQDVRKIQSLTADGGKLKCSVPLVRGRDFEIVPESVWKALVQWYTGSPALPRN</sequence>
<dbReference type="Gene3D" id="1.10.238.10">
    <property type="entry name" value="EF-hand"/>
    <property type="match status" value="2"/>
</dbReference>
<dbReference type="InterPro" id="IPR011992">
    <property type="entry name" value="EF-hand-dom_pair"/>
</dbReference>
<evidence type="ECO:0000256" key="3">
    <source>
        <dbReference type="ARBA" id="ARBA00022723"/>
    </source>
</evidence>
<protein>
    <submittedName>
        <fullName evidence="7">Ubiquitin carboxyl-terminal hydrolase 32</fullName>
    </submittedName>
</protein>
<keyword evidence="4" id="KW-0677">Repeat</keyword>
<proteinExistence type="inferred from homology"/>
<dbReference type="InterPro" id="IPR028846">
    <property type="entry name" value="Recoverin"/>
</dbReference>
<dbReference type="PANTHER" id="PTHR23055">
    <property type="entry name" value="CALCIUM BINDING PROTEINS"/>
    <property type="match status" value="1"/>
</dbReference>
<dbReference type="Pfam" id="PF13499">
    <property type="entry name" value="EF-hand_7"/>
    <property type="match status" value="1"/>
</dbReference>
<name>A0A7D9DS77_PARCT</name>
<dbReference type="GO" id="GO:0005509">
    <property type="term" value="F:calcium ion binding"/>
    <property type="evidence" value="ECO:0007669"/>
    <property type="project" value="InterPro"/>
</dbReference>
<dbReference type="SMART" id="SM00054">
    <property type="entry name" value="EFh"/>
    <property type="match status" value="3"/>
</dbReference>
<evidence type="ECO:0000256" key="4">
    <source>
        <dbReference type="ARBA" id="ARBA00022737"/>
    </source>
</evidence>
<dbReference type="InterPro" id="IPR035927">
    <property type="entry name" value="DUSP-like_sf"/>
</dbReference>
<dbReference type="PROSITE" id="PS50222">
    <property type="entry name" value="EF_HAND_2"/>
    <property type="match status" value="3"/>
</dbReference>
<keyword evidence="6" id="KW-0449">Lipoprotein</keyword>
<keyword evidence="7" id="KW-0378">Hydrolase</keyword>
<dbReference type="GO" id="GO:0004843">
    <property type="term" value="F:cysteine-type deubiquitinase activity"/>
    <property type="evidence" value="ECO:0007669"/>
    <property type="project" value="InterPro"/>
</dbReference>
<dbReference type="CDD" id="cd00051">
    <property type="entry name" value="EFh"/>
    <property type="match status" value="2"/>
</dbReference>
<dbReference type="PROSITE" id="PS51283">
    <property type="entry name" value="DUSP"/>
    <property type="match status" value="1"/>
</dbReference>
<dbReference type="Pfam" id="PF13833">
    <property type="entry name" value="EF-hand_8"/>
    <property type="match status" value="1"/>
</dbReference>
<dbReference type="Gene3D" id="3.30.2230.10">
    <property type="entry name" value="DUSP-like"/>
    <property type="match status" value="1"/>
</dbReference>
<keyword evidence="3" id="KW-0479">Metal-binding</keyword>
<dbReference type="Proteomes" id="UP001152795">
    <property type="component" value="Unassembled WGS sequence"/>
</dbReference>
<organism evidence="7 8">
    <name type="scientific">Paramuricea clavata</name>
    <name type="common">Red gorgonian</name>
    <name type="synonym">Violescent sea-whip</name>
    <dbReference type="NCBI Taxonomy" id="317549"/>
    <lineage>
        <taxon>Eukaryota</taxon>
        <taxon>Metazoa</taxon>
        <taxon>Cnidaria</taxon>
        <taxon>Anthozoa</taxon>
        <taxon>Octocorallia</taxon>
        <taxon>Malacalcyonacea</taxon>
        <taxon>Plexauridae</taxon>
        <taxon>Paramuricea</taxon>
    </lineage>
</organism>
<evidence type="ECO:0000256" key="5">
    <source>
        <dbReference type="ARBA" id="ARBA00022837"/>
    </source>
</evidence>
<comment type="similarity">
    <text evidence="1">Belongs to the recoverin family.</text>
</comment>
<accession>A0A7D9DS77</accession>
<dbReference type="OrthoDB" id="265776at2759"/>
<feature type="non-terminal residue" evidence="7">
    <location>
        <position position="549"/>
    </location>
</feature>
<dbReference type="SMART" id="SM00695">
    <property type="entry name" value="DUSP"/>
    <property type="match status" value="1"/>
</dbReference>
<evidence type="ECO:0000313" key="7">
    <source>
        <dbReference type="EMBL" id="CAB3992904.1"/>
    </source>
</evidence>
<dbReference type="Pfam" id="PF25265">
    <property type="entry name" value="USP32_N"/>
    <property type="match status" value="1"/>
</dbReference>
<dbReference type="SUPFAM" id="SSF143791">
    <property type="entry name" value="DUSP-like"/>
    <property type="match status" value="1"/>
</dbReference>
<keyword evidence="8" id="KW-1185">Reference proteome</keyword>
<dbReference type="InterPro" id="IPR006615">
    <property type="entry name" value="Pept_C19_DUSP"/>
</dbReference>
<dbReference type="Pfam" id="PF06337">
    <property type="entry name" value="DUSP"/>
    <property type="match status" value="1"/>
</dbReference>
<dbReference type="InterPro" id="IPR057368">
    <property type="entry name" value="USP32_N"/>
</dbReference>
<dbReference type="InterPro" id="IPR018247">
    <property type="entry name" value="EF_Hand_1_Ca_BS"/>
</dbReference>
<dbReference type="InterPro" id="IPR002048">
    <property type="entry name" value="EF_hand_dom"/>
</dbReference>
<gene>
    <name evidence="7" type="ORF">PACLA_8A068845</name>
</gene>
<dbReference type="SUPFAM" id="SSF47473">
    <property type="entry name" value="EF-hand"/>
    <property type="match status" value="2"/>
</dbReference>
<reference evidence="7" key="1">
    <citation type="submission" date="2020-04" db="EMBL/GenBank/DDBJ databases">
        <authorList>
            <person name="Alioto T."/>
            <person name="Alioto T."/>
            <person name="Gomez Garrido J."/>
        </authorList>
    </citation>
    <scope>NUCLEOTIDE SEQUENCE</scope>
    <source>
        <strain evidence="7">A484AB</strain>
    </source>
</reference>
<evidence type="ECO:0000256" key="1">
    <source>
        <dbReference type="ARBA" id="ARBA00006049"/>
    </source>
</evidence>
<dbReference type="EMBL" id="CACRXK020002146">
    <property type="protein sequence ID" value="CAB3992904.1"/>
    <property type="molecule type" value="Genomic_DNA"/>
</dbReference>
<evidence type="ECO:0000256" key="2">
    <source>
        <dbReference type="ARBA" id="ARBA00022707"/>
    </source>
</evidence>
<dbReference type="AlphaFoldDB" id="A0A7D9DS77"/>
<dbReference type="PANTHER" id="PTHR23055:SF178">
    <property type="entry name" value="NEUROCALCIN HOMOLOG"/>
    <property type="match status" value="1"/>
</dbReference>
<dbReference type="PROSITE" id="PS00018">
    <property type="entry name" value="EF_HAND_1"/>
    <property type="match status" value="3"/>
</dbReference>
<comment type="caution">
    <text evidence="7">The sequence shown here is derived from an EMBL/GenBank/DDBJ whole genome shotgun (WGS) entry which is preliminary data.</text>
</comment>
<keyword evidence="2" id="KW-0519">Myristate</keyword>
<evidence type="ECO:0000313" key="8">
    <source>
        <dbReference type="Proteomes" id="UP001152795"/>
    </source>
</evidence>
<keyword evidence="5" id="KW-0106">Calcium</keyword>
<evidence type="ECO:0000256" key="6">
    <source>
        <dbReference type="ARBA" id="ARBA00023288"/>
    </source>
</evidence>
<dbReference type="PRINTS" id="PR00450">
    <property type="entry name" value="RECOVERIN"/>
</dbReference>